<dbReference type="EMBL" id="CP029288">
    <property type="protein sequence ID" value="AWR96991.1"/>
    <property type="molecule type" value="Genomic_DNA"/>
</dbReference>
<dbReference type="GO" id="GO:0046872">
    <property type="term" value="F:metal ion binding"/>
    <property type="evidence" value="ECO:0007669"/>
    <property type="project" value="UniProtKB-KW"/>
</dbReference>
<reference evidence="3 4" key="1">
    <citation type="submission" date="2018-05" db="EMBL/GenBank/DDBJ databases">
        <title>Complete Genome Sequences of Extremely Thermoacidophilic, Metal-Mobilizing Type-Strain Members of the Archaeal Family Sulfolobaceae: Acidianus brierleyi DSM-1651T, Acidianus sulfidivorans DSM-18786T, Metallosphaera hakonensis DSM-7519T, and Metallosphaera prunae DSM-10039T.</title>
        <authorList>
            <person name="Counts J.A."/>
            <person name="Kelly R.M."/>
        </authorList>
    </citation>
    <scope>NUCLEOTIDE SEQUENCE [LARGE SCALE GENOMIC DNA]</scope>
    <source>
        <strain evidence="3 4">JP7</strain>
    </source>
</reference>
<evidence type="ECO:0000256" key="1">
    <source>
        <dbReference type="ARBA" id="ARBA00022723"/>
    </source>
</evidence>
<dbReference type="InterPro" id="IPR014710">
    <property type="entry name" value="RmlC-like_jellyroll"/>
</dbReference>
<dbReference type="InterPro" id="IPR013096">
    <property type="entry name" value="Cupin_2"/>
</dbReference>
<dbReference type="PANTHER" id="PTHR35848:SF6">
    <property type="entry name" value="CUPIN TYPE-2 DOMAIN-CONTAINING PROTEIN"/>
    <property type="match status" value="1"/>
</dbReference>
<dbReference type="AlphaFoldDB" id="A0A2U9ILV0"/>
<proteinExistence type="predicted"/>
<evidence type="ECO:0000259" key="2">
    <source>
        <dbReference type="Pfam" id="PF07883"/>
    </source>
</evidence>
<protein>
    <submittedName>
        <fullName evidence="3">Cupin domain-containing protein</fullName>
    </submittedName>
</protein>
<dbReference type="InterPro" id="IPR051610">
    <property type="entry name" value="GPI/OXD"/>
</dbReference>
<sequence>MMDFYLSNIKDVKKEEVPIKGSKGAYIQWLITKDKGAEYAVRKFSLLPNGIIPMHIHKYQETVIITKGKCKVCVGDITYEMKEGDYIFIDSNIKHAFINYNNDLEFFCVINYTDDMSIHTLDEECK</sequence>
<organism evidence="3 4">
    <name type="scientific">Acidianus sulfidivorans JP7</name>
    <dbReference type="NCBI Taxonomy" id="619593"/>
    <lineage>
        <taxon>Archaea</taxon>
        <taxon>Thermoproteota</taxon>
        <taxon>Thermoprotei</taxon>
        <taxon>Sulfolobales</taxon>
        <taxon>Sulfolobaceae</taxon>
        <taxon>Acidianus</taxon>
    </lineage>
</organism>
<accession>A0A2U9ILV0</accession>
<dbReference type="KEGG" id="asul:DFR86_05065"/>
<keyword evidence="4" id="KW-1185">Reference proteome</keyword>
<name>A0A2U9ILV0_9CREN</name>
<dbReference type="InterPro" id="IPR011051">
    <property type="entry name" value="RmlC_Cupin_sf"/>
</dbReference>
<feature type="domain" description="Cupin type-2" evidence="2">
    <location>
        <begin position="44"/>
        <end position="109"/>
    </location>
</feature>
<dbReference type="Gene3D" id="2.60.120.10">
    <property type="entry name" value="Jelly Rolls"/>
    <property type="match status" value="1"/>
</dbReference>
<gene>
    <name evidence="3" type="ORF">DFR86_05065</name>
</gene>
<evidence type="ECO:0000313" key="3">
    <source>
        <dbReference type="EMBL" id="AWR96991.1"/>
    </source>
</evidence>
<evidence type="ECO:0000313" key="4">
    <source>
        <dbReference type="Proteomes" id="UP000248410"/>
    </source>
</evidence>
<dbReference type="SUPFAM" id="SSF51182">
    <property type="entry name" value="RmlC-like cupins"/>
    <property type="match status" value="1"/>
</dbReference>
<keyword evidence="1" id="KW-0479">Metal-binding</keyword>
<dbReference type="PANTHER" id="PTHR35848">
    <property type="entry name" value="OXALATE-BINDING PROTEIN"/>
    <property type="match status" value="1"/>
</dbReference>
<dbReference type="OrthoDB" id="23670at2157"/>
<dbReference type="Proteomes" id="UP000248410">
    <property type="component" value="Chromosome"/>
</dbReference>
<dbReference type="Pfam" id="PF07883">
    <property type="entry name" value="Cupin_2"/>
    <property type="match status" value="1"/>
</dbReference>